<proteinExistence type="predicted"/>
<reference evidence="4" key="1">
    <citation type="submission" date="2022-05" db="EMBL/GenBank/DDBJ databases">
        <authorList>
            <person name="Okamura Y."/>
        </authorList>
    </citation>
    <scope>NUCLEOTIDE SEQUENCE</scope>
</reference>
<organism evidence="4 5">
    <name type="scientific">Pieris brassicae</name>
    <name type="common">White butterfly</name>
    <name type="synonym">Large white butterfly</name>
    <dbReference type="NCBI Taxonomy" id="7116"/>
    <lineage>
        <taxon>Eukaryota</taxon>
        <taxon>Metazoa</taxon>
        <taxon>Ecdysozoa</taxon>
        <taxon>Arthropoda</taxon>
        <taxon>Hexapoda</taxon>
        <taxon>Insecta</taxon>
        <taxon>Pterygota</taxon>
        <taxon>Neoptera</taxon>
        <taxon>Endopterygota</taxon>
        <taxon>Lepidoptera</taxon>
        <taxon>Glossata</taxon>
        <taxon>Ditrysia</taxon>
        <taxon>Papilionoidea</taxon>
        <taxon>Pieridae</taxon>
        <taxon>Pierinae</taxon>
        <taxon>Pieris</taxon>
    </lineage>
</organism>
<dbReference type="PANTHER" id="PTHR11037:SF21">
    <property type="entry name" value="GEMINI, ISOFORM C"/>
    <property type="match status" value="1"/>
</dbReference>
<keyword evidence="5" id="KW-1185">Reference proteome</keyword>
<evidence type="ECO:0000313" key="5">
    <source>
        <dbReference type="Proteomes" id="UP001152562"/>
    </source>
</evidence>
<evidence type="ECO:0000259" key="3">
    <source>
        <dbReference type="Pfam" id="PF25416"/>
    </source>
</evidence>
<gene>
    <name evidence="4" type="ORF">PIBRA_LOCUS14535</name>
</gene>
<dbReference type="InterPro" id="IPR057520">
    <property type="entry name" value="GRHL1/CP2_C"/>
</dbReference>
<evidence type="ECO:0000256" key="1">
    <source>
        <dbReference type="SAM" id="MobiDB-lite"/>
    </source>
</evidence>
<name>A0A9P0XKZ9_PIEBR</name>
<dbReference type="InterPro" id="IPR040167">
    <property type="entry name" value="TF_CP2-like"/>
</dbReference>
<dbReference type="Proteomes" id="UP001152562">
    <property type="component" value="Unassembled WGS sequence"/>
</dbReference>
<dbReference type="Pfam" id="PF18016">
    <property type="entry name" value="SAM_3"/>
    <property type="match status" value="1"/>
</dbReference>
<evidence type="ECO:0000313" key="4">
    <source>
        <dbReference type="EMBL" id="CAH4039077.1"/>
    </source>
</evidence>
<feature type="domain" description="SAM" evidence="2">
    <location>
        <begin position="140"/>
        <end position="199"/>
    </location>
</feature>
<dbReference type="Gene3D" id="1.10.150.50">
    <property type="entry name" value="Transcription Factor, Ets-1"/>
    <property type="match status" value="1"/>
</dbReference>
<dbReference type="InterPro" id="IPR041418">
    <property type="entry name" value="SAM_3"/>
</dbReference>
<dbReference type="PANTHER" id="PTHR11037">
    <property type="entry name" value="TRANSCRIPTION FACTOR CP2"/>
    <property type="match status" value="1"/>
</dbReference>
<feature type="domain" description="GRHL1/CP2 C-terminal" evidence="3">
    <location>
        <begin position="205"/>
        <end position="283"/>
    </location>
</feature>
<dbReference type="InterPro" id="IPR013761">
    <property type="entry name" value="SAM/pointed_sf"/>
</dbReference>
<dbReference type="EMBL" id="CALOZG010000087">
    <property type="protein sequence ID" value="CAH4039077.1"/>
    <property type="molecule type" value="Genomic_DNA"/>
</dbReference>
<dbReference type="GO" id="GO:0001228">
    <property type="term" value="F:DNA-binding transcription activator activity, RNA polymerase II-specific"/>
    <property type="evidence" value="ECO:0007669"/>
    <property type="project" value="TreeGrafter"/>
</dbReference>
<dbReference type="SUPFAM" id="SSF47769">
    <property type="entry name" value="SAM/Pointed domain"/>
    <property type="match status" value="1"/>
</dbReference>
<evidence type="ECO:0000259" key="2">
    <source>
        <dbReference type="Pfam" id="PF18016"/>
    </source>
</evidence>
<feature type="compositionally biased region" description="Polar residues" evidence="1">
    <location>
        <begin position="138"/>
        <end position="147"/>
    </location>
</feature>
<feature type="region of interest" description="Disordered" evidence="1">
    <location>
        <begin position="121"/>
        <end position="147"/>
    </location>
</feature>
<dbReference type="AlphaFoldDB" id="A0A9P0XKZ9"/>
<dbReference type="Pfam" id="PF25416">
    <property type="entry name" value="GRHL1_C"/>
    <property type="match status" value="1"/>
</dbReference>
<evidence type="ECO:0008006" key="6">
    <source>
        <dbReference type="Google" id="ProtNLM"/>
    </source>
</evidence>
<dbReference type="FunFam" id="1.10.150.50:FF:000086">
    <property type="entry name" value="Alpha-globin transcription factor CP2"/>
    <property type="match status" value="1"/>
</dbReference>
<dbReference type="GO" id="GO:0005634">
    <property type="term" value="C:nucleus"/>
    <property type="evidence" value="ECO:0007669"/>
    <property type="project" value="TreeGrafter"/>
</dbReference>
<protein>
    <recommendedName>
        <fullName evidence="6">SAM domain-containing protein</fullName>
    </recommendedName>
</protein>
<sequence length="292" mass="32100">MLVIEQRVHTRNLSRGIFLKARLFHGLEASGWRMKFSLLKAEVEIEADTETYIEIARKLKAANVVVKPTRLRLPSPKVASPGLNKPVLSQPSIITTNQMKALYCQDAPEVKVATPSCHSPGAILPDLPHPTDNDTDKNNGLSKEASSADTQAWLTRHRFAQHAATFSNFCGADLLRLSRDDIIQICGLADGIRLYNALHAKRIEPRLTVYVCASGSNIYSALYLDAYAASELLIKLKGLLHSAAAKECDTVLVSGPNGARVRLTDELVRHLPDSSTYKLEHVENSLLLSPTN</sequence>
<dbReference type="GO" id="GO:0000978">
    <property type="term" value="F:RNA polymerase II cis-regulatory region sequence-specific DNA binding"/>
    <property type="evidence" value="ECO:0007669"/>
    <property type="project" value="TreeGrafter"/>
</dbReference>
<accession>A0A9P0XKZ9</accession>
<comment type="caution">
    <text evidence="4">The sequence shown here is derived from an EMBL/GenBank/DDBJ whole genome shotgun (WGS) entry which is preliminary data.</text>
</comment>